<comment type="caution">
    <text evidence="10">The sequence shown here is derived from an EMBL/GenBank/DDBJ whole genome shotgun (WGS) entry which is preliminary data.</text>
</comment>
<evidence type="ECO:0000256" key="1">
    <source>
        <dbReference type="ARBA" id="ARBA00004141"/>
    </source>
</evidence>
<feature type="transmembrane region" description="Helical" evidence="6">
    <location>
        <begin position="280"/>
        <end position="302"/>
    </location>
</feature>
<keyword evidence="5 6" id="KW-0472">Membrane</keyword>
<dbReference type="Pfam" id="PF13899">
    <property type="entry name" value="Thioredoxin_7"/>
    <property type="match status" value="1"/>
</dbReference>
<sequence length="714" mass="79081">MKKFLVSLVFSLLSLSSIAQIYDPVDWKFSVRDIEGNEATLVITAHIEPGWHVYSQFIDEGGPIPTSFRFDPDDGYELKGTVSESPKAISAFDPNFNMQIAWHKTRVDFRQKVKLNEPVMTINGTLEFMTCNDTNCLPPEEVPFSIDIDASESFASSQSAPAANNTSSEAIVENKEIALDVDEKKQDTLESQLIAASRDSIAEDTLLAAANSRDVVARDMEAETTKSQGNEERSLWAIFIAGLVGGFAAFLMPCIYPMVPLTTSFFTKQSGSRSKGIWNAIVYGVSIIVIYVALGMVITLIFGASALNQAASSAWFNLAFFVIIVIFAISFLGAFEITLPSRFVNKIDNQSNRGGLIGIFFMAFTLALVSFSCTGPIIGYLLVEAVSKGSLLGPAVGMLGFSVALAIPFIIFALFPAFLKEMPKSGGWLNTIKVSLGFLELALAFKFLSNVDLAYHWGILDREIFLAIWIVIFAIFGFYLMGKIRLSEADQIKIISLPRLFVAMLVLTFTVYMVPGLWGAPLKGISAWLPPQPTQDFDLNKLTYGGFSSVESGGESAVEKKYADIFHAPHGLEAFYDYEEGLAYARKVGKPALIDFTGWSCVNCRKMEASVWPEPEVLKRLKEDYVLISLYVDDRTELDDYEKYISDFSGKKISRIGQKWSDMQASVYGTNSQPYYVIVDHDGNKLVPPQAFNLDVQNYVDFLQSGIEMFKKSK</sequence>
<dbReference type="Proteomes" id="UP001580928">
    <property type="component" value="Unassembled WGS sequence"/>
</dbReference>
<dbReference type="EMBL" id="JBBVGT010000002">
    <property type="protein sequence ID" value="MFB5945543.1"/>
    <property type="molecule type" value="Genomic_DNA"/>
</dbReference>
<evidence type="ECO:0000256" key="2">
    <source>
        <dbReference type="ARBA" id="ARBA00022692"/>
    </source>
</evidence>
<keyword evidence="4 6" id="KW-1133">Transmembrane helix</keyword>
<dbReference type="PANTHER" id="PTHR32234">
    <property type="entry name" value="THIOL:DISULFIDE INTERCHANGE PROTEIN DSBD"/>
    <property type="match status" value="1"/>
</dbReference>
<evidence type="ECO:0000256" key="5">
    <source>
        <dbReference type="ARBA" id="ARBA00023136"/>
    </source>
</evidence>
<comment type="subcellular location">
    <subcellularLocation>
        <location evidence="1">Membrane</location>
        <topology evidence="1">Multi-pass membrane protein</topology>
    </subcellularLocation>
</comment>
<dbReference type="InterPro" id="IPR003834">
    <property type="entry name" value="Cyt_c_assmbl_TM_dom"/>
</dbReference>
<feature type="transmembrane region" description="Helical" evidence="6">
    <location>
        <begin position="356"/>
        <end position="383"/>
    </location>
</feature>
<gene>
    <name evidence="10" type="ORF">WKR92_06840</name>
</gene>
<dbReference type="Gene3D" id="3.40.30.10">
    <property type="entry name" value="Glutaredoxin"/>
    <property type="match status" value="1"/>
</dbReference>
<evidence type="ECO:0000313" key="10">
    <source>
        <dbReference type="EMBL" id="MFB5945543.1"/>
    </source>
</evidence>
<keyword evidence="11" id="KW-1185">Reference proteome</keyword>
<evidence type="ECO:0000313" key="11">
    <source>
        <dbReference type="Proteomes" id="UP001580928"/>
    </source>
</evidence>
<dbReference type="RefSeq" id="WP_375557079.1">
    <property type="nucleotide sequence ID" value="NZ_JBBVGT010000002.1"/>
</dbReference>
<feature type="transmembrane region" description="Helical" evidence="6">
    <location>
        <begin position="464"/>
        <end position="482"/>
    </location>
</feature>
<keyword evidence="7" id="KW-0732">Signal</keyword>
<keyword evidence="3" id="KW-0201">Cytochrome c-type biogenesis</keyword>
<feature type="domain" description="Cytochrome C biogenesis protein transmembrane" evidence="8">
    <location>
        <begin position="236"/>
        <end position="450"/>
    </location>
</feature>
<evidence type="ECO:0000256" key="4">
    <source>
        <dbReference type="ARBA" id="ARBA00022989"/>
    </source>
</evidence>
<accession>A0ABV5CDB6</accession>
<feature type="domain" description="Thiol:disulfide interchange protein DsbD N-terminal" evidence="9">
    <location>
        <begin position="28"/>
        <end position="141"/>
    </location>
</feature>
<reference evidence="10 11" key="1">
    <citation type="submission" date="2024-04" db="EMBL/GenBank/DDBJ databases">
        <title>Albibacterium profundi sp. nov., isolated from sediment of the Challenger Deep of Mariana Trench.</title>
        <authorList>
            <person name="Wang Y."/>
        </authorList>
    </citation>
    <scope>NUCLEOTIDE SEQUENCE [LARGE SCALE GENOMIC DNA]</scope>
    <source>
        <strain evidence="10 11">RHL897</strain>
    </source>
</reference>
<organism evidence="10 11">
    <name type="scientific">Albibacterium profundi</name>
    <dbReference type="NCBI Taxonomy" id="3134906"/>
    <lineage>
        <taxon>Bacteria</taxon>
        <taxon>Pseudomonadati</taxon>
        <taxon>Bacteroidota</taxon>
        <taxon>Sphingobacteriia</taxon>
        <taxon>Sphingobacteriales</taxon>
        <taxon>Sphingobacteriaceae</taxon>
        <taxon>Albibacterium</taxon>
    </lineage>
</organism>
<dbReference type="SUPFAM" id="SSF52833">
    <property type="entry name" value="Thioredoxin-like"/>
    <property type="match status" value="1"/>
</dbReference>
<dbReference type="InterPro" id="IPR036249">
    <property type="entry name" value="Thioredoxin-like_sf"/>
</dbReference>
<feature type="signal peptide" evidence="7">
    <location>
        <begin position="1"/>
        <end position="21"/>
    </location>
</feature>
<proteinExistence type="predicted"/>
<evidence type="ECO:0000259" key="9">
    <source>
        <dbReference type="Pfam" id="PF11412"/>
    </source>
</evidence>
<evidence type="ECO:0000256" key="7">
    <source>
        <dbReference type="SAM" id="SignalP"/>
    </source>
</evidence>
<feature type="transmembrane region" description="Helical" evidence="6">
    <location>
        <begin position="431"/>
        <end position="449"/>
    </location>
</feature>
<name>A0ABV5CDB6_9SPHI</name>
<feature type="transmembrane region" description="Helical" evidence="6">
    <location>
        <begin position="235"/>
        <end position="259"/>
    </location>
</feature>
<dbReference type="Gene3D" id="2.60.40.1250">
    <property type="entry name" value="Thiol:disulfide interchange protein DsbD, N-terminal domain"/>
    <property type="match status" value="1"/>
</dbReference>
<evidence type="ECO:0000259" key="8">
    <source>
        <dbReference type="Pfam" id="PF02683"/>
    </source>
</evidence>
<dbReference type="Pfam" id="PF02683">
    <property type="entry name" value="DsbD_TM"/>
    <property type="match status" value="1"/>
</dbReference>
<dbReference type="InterPro" id="IPR028250">
    <property type="entry name" value="DsbDN"/>
</dbReference>
<dbReference type="Pfam" id="PF11412">
    <property type="entry name" value="DsbD_N"/>
    <property type="match status" value="1"/>
</dbReference>
<protein>
    <submittedName>
        <fullName evidence="10">Cytochrome c biogenesis protein CcdA</fullName>
    </submittedName>
</protein>
<dbReference type="InterPro" id="IPR036929">
    <property type="entry name" value="DsbDN_sf"/>
</dbReference>
<feature type="transmembrane region" description="Helical" evidence="6">
    <location>
        <begin position="395"/>
        <end position="419"/>
    </location>
</feature>
<dbReference type="PANTHER" id="PTHR32234:SF0">
    <property type="entry name" value="THIOL:DISULFIDE INTERCHANGE PROTEIN DSBD"/>
    <property type="match status" value="1"/>
</dbReference>
<feature type="chain" id="PRO_5047498632" evidence="7">
    <location>
        <begin position="22"/>
        <end position="714"/>
    </location>
</feature>
<evidence type="ECO:0000256" key="6">
    <source>
        <dbReference type="SAM" id="Phobius"/>
    </source>
</evidence>
<feature type="transmembrane region" description="Helical" evidence="6">
    <location>
        <begin position="494"/>
        <end position="518"/>
    </location>
</feature>
<evidence type="ECO:0000256" key="3">
    <source>
        <dbReference type="ARBA" id="ARBA00022748"/>
    </source>
</evidence>
<keyword evidence="2 6" id="KW-0812">Transmembrane</keyword>
<feature type="transmembrane region" description="Helical" evidence="6">
    <location>
        <begin position="314"/>
        <end position="335"/>
    </location>
</feature>